<keyword evidence="8" id="KW-1185">Reference proteome</keyword>
<dbReference type="Gene3D" id="3.20.80.10">
    <property type="entry name" value="Regulatory factor, effector binding domain"/>
    <property type="match status" value="1"/>
</dbReference>
<evidence type="ECO:0000259" key="4">
    <source>
        <dbReference type="PROSITE" id="PS01124"/>
    </source>
</evidence>
<dbReference type="InterPro" id="IPR029442">
    <property type="entry name" value="GyrI-like"/>
</dbReference>
<keyword evidence="3" id="KW-0804">Transcription</keyword>
<dbReference type="Gene3D" id="1.10.10.60">
    <property type="entry name" value="Homeodomain-like"/>
    <property type="match status" value="2"/>
</dbReference>
<name>A0A0P0F4V3_AZOBR</name>
<keyword evidence="2" id="KW-0238">DNA-binding</keyword>
<dbReference type="InterPro" id="IPR011256">
    <property type="entry name" value="Reg_factor_effector_dom_sf"/>
</dbReference>
<dbReference type="InterPro" id="IPR018062">
    <property type="entry name" value="HTH_AraC-typ_CS"/>
</dbReference>
<dbReference type="RefSeq" id="WP_051140003.1">
    <property type="nucleotide sequence ID" value="NZ_CP012914.1"/>
</dbReference>
<dbReference type="AlphaFoldDB" id="A0A0P0F4V3"/>
<keyword evidence="1" id="KW-0805">Transcription regulation</keyword>
<dbReference type="InterPro" id="IPR010499">
    <property type="entry name" value="AraC_E-bd"/>
</dbReference>
<dbReference type="EMBL" id="CP032339">
    <property type="protein sequence ID" value="QCO09229.1"/>
    <property type="molecule type" value="Genomic_DNA"/>
</dbReference>
<dbReference type="GO" id="GO:0003700">
    <property type="term" value="F:DNA-binding transcription factor activity"/>
    <property type="evidence" value="ECO:0007669"/>
    <property type="project" value="InterPro"/>
</dbReference>
<dbReference type="Proteomes" id="UP000298774">
    <property type="component" value="Chromosome"/>
</dbReference>
<dbReference type="EMBL" id="JAWXYC010000004">
    <property type="protein sequence ID" value="MDX5952764.1"/>
    <property type="molecule type" value="Genomic_DNA"/>
</dbReference>
<reference evidence="6 7" key="1">
    <citation type="submission" date="2018-09" db="EMBL/GenBank/DDBJ databases">
        <title>Whole genome based analysis of evolution and adaptive divergence in Indian and Brazilian strains of Azospirillum brasilense.</title>
        <authorList>
            <person name="Singh C."/>
            <person name="Tripathi A.K."/>
        </authorList>
    </citation>
    <scope>NUCLEOTIDE SEQUENCE [LARGE SCALE GENOMIC DNA]</scope>
    <source>
        <strain evidence="6 7">MTCC4038</strain>
    </source>
</reference>
<dbReference type="InterPro" id="IPR009057">
    <property type="entry name" value="Homeodomain-like_sf"/>
</dbReference>
<dbReference type="GeneID" id="56449957"/>
<dbReference type="InterPro" id="IPR020449">
    <property type="entry name" value="Tscrpt_reg_AraC-type_HTH"/>
</dbReference>
<dbReference type="Pfam" id="PF06445">
    <property type="entry name" value="GyrI-like"/>
    <property type="match status" value="1"/>
</dbReference>
<sequence>MTKPDTLLDYGRRIERVIDHIAAHLDETLELERLAAVACFSPHHFHRIYRAMAGETAADTLRRLRLHRAAGDLVRGGDGVAQVARRAGYGSVEAFTRAFGQVYGLSPGAYRRQGRLVPPPDQPPDEERNMHDVTIRDLPPLRVAAMAHQGPYMDIGTTFERLYAWAAGRGLVGPDTRSFALYYDDPESVPADRLRSEAALLVDGPIPEDGTVRALDIPGGRHAVLIHKGPYAELERPYRWLYRDWLPSSGHAPADRPCVEEYLNDCRKLPPEEWLTEIRLPLA</sequence>
<feature type="domain" description="HTH araC/xylS-type" evidence="4">
    <location>
        <begin position="15"/>
        <end position="113"/>
    </location>
</feature>
<dbReference type="SUPFAM" id="SSF55136">
    <property type="entry name" value="Probable bacterial effector-binding domain"/>
    <property type="match status" value="1"/>
</dbReference>
<dbReference type="PANTHER" id="PTHR40055:SF1">
    <property type="entry name" value="TRANSCRIPTIONAL REGULATOR YGIV-RELATED"/>
    <property type="match status" value="1"/>
</dbReference>
<dbReference type="SMART" id="SM00342">
    <property type="entry name" value="HTH_ARAC"/>
    <property type="match status" value="1"/>
</dbReference>
<dbReference type="GO" id="GO:0043565">
    <property type="term" value="F:sequence-specific DNA binding"/>
    <property type="evidence" value="ECO:0007669"/>
    <property type="project" value="InterPro"/>
</dbReference>
<dbReference type="PROSITE" id="PS01124">
    <property type="entry name" value="HTH_ARAC_FAMILY_2"/>
    <property type="match status" value="1"/>
</dbReference>
<dbReference type="PRINTS" id="PR00032">
    <property type="entry name" value="HTHARAC"/>
</dbReference>
<protein>
    <submittedName>
        <fullName evidence="6">AraC family transcriptional regulator</fullName>
    </submittedName>
</protein>
<organism evidence="6 7">
    <name type="scientific">Azospirillum brasilense</name>
    <dbReference type="NCBI Taxonomy" id="192"/>
    <lineage>
        <taxon>Bacteria</taxon>
        <taxon>Pseudomonadati</taxon>
        <taxon>Pseudomonadota</taxon>
        <taxon>Alphaproteobacteria</taxon>
        <taxon>Rhodospirillales</taxon>
        <taxon>Azospirillaceae</taxon>
        <taxon>Azospirillum</taxon>
    </lineage>
</organism>
<dbReference type="PANTHER" id="PTHR40055">
    <property type="entry name" value="TRANSCRIPTIONAL REGULATOR YGIV-RELATED"/>
    <property type="match status" value="1"/>
</dbReference>
<dbReference type="PROSITE" id="PS00041">
    <property type="entry name" value="HTH_ARAC_FAMILY_1"/>
    <property type="match status" value="1"/>
</dbReference>
<evidence type="ECO:0000313" key="8">
    <source>
        <dbReference type="Proteomes" id="UP001277471"/>
    </source>
</evidence>
<accession>A0A0P0F4V3</accession>
<evidence type="ECO:0000256" key="2">
    <source>
        <dbReference type="ARBA" id="ARBA00023125"/>
    </source>
</evidence>
<dbReference type="Pfam" id="PF12833">
    <property type="entry name" value="HTH_18"/>
    <property type="match status" value="1"/>
</dbReference>
<dbReference type="InterPro" id="IPR018060">
    <property type="entry name" value="HTH_AraC"/>
</dbReference>
<dbReference type="SMART" id="SM00871">
    <property type="entry name" value="AraC_E_bind"/>
    <property type="match status" value="1"/>
</dbReference>
<evidence type="ECO:0000313" key="7">
    <source>
        <dbReference type="Proteomes" id="UP000298774"/>
    </source>
</evidence>
<evidence type="ECO:0000256" key="3">
    <source>
        <dbReference type="ARBA" id="ARBA00023163"/>
    </source>
</evidence>
<gene>
    <name evidence="6" type="ORF">D3868_09400</name>
    <name evidence="5" type="ORF">SIM66_16410</name>
</gene>
<evidence type="ECO:0000256" key="1">
    <source>
        <dbReference type="ARBA" id="ARBA00023015"/>
    </source>
</evidence>
<dbReference type="SUPFAM" id="SSF46689">
    <property type="entry name" value="Homeodomain-like"/>
    <property type="match status" value="2"/>
</dbReference>
<proteinExistence type="predicted"/>
<dbReference type="InterPro" id="IPR050908">
    <property type="entry name" value="SmbC-like"/>
</dbReference>
<evidence type="ECO:0000313" key="6">
    <source>
        <dbReference type="EMBL" id="QCO09229.1"/>
    </source>
</evidence>
<evidence type="ECO:0000313" key="5">
    <source>
        <dbReference type="EMBL" id="MDX5952764.1"/>
    </source>
</evidence>
<dbReference type="KEGG" id="abf:AMK58_01330"/>
<dbReference type="Proteomes" id="UP001277471">
    <property type="component" value="Unassembled WGS sequence"/>
</dbReference>
<reference evidence="5 8" key="2">
    <citation type="submission" date="2023-11" db="EMBL/GenBank/DDBJ databases">
        <title>MicrobeMod: A computational toolkit for identifying prokaryotic methylation and restriction-modification with nanopore sequencing.</title>
        <authorList>
            <person name="Crits-Christoph A."/>
            <person name="Kang S.C."/>
            <person name="Lee H."/>
            <person name="Ostrov N."/>
        </authorList>
    </citation>
    <scope>NUCLEOTIDE SEQUENCE [LARGE SCALE GENOMIC DNA]</scope>
    <source>
        <strain evidence="5 8">ATCC 29145</strain>
    </source>
</reference>